<evidence type="ECO:0008006" key="7">
    <source>
        <dbReference type="Google" id="ProtNLM"/>
    </source>
</evidence>
<reference evidence="5" key="1">
    <citation type="journal article" date="2014" name="Int. J. Syst. Evol. Microbiol.">
        <title>Complete genome sequence of Corynebacterium casei LMG S-19264T (=DSM 44701T), isolated from a smear-ripened cheese.</title>
        <authorList>
            <consortium name="US DOE Joint Genome Institute (JGI-PGF)"/>
            <person name="Walter F."/>
            <person name="Albersmeier A."/>
            <person name="Kalinowski J."/>
            <person name="Ruckert C."/>
        </authorList>
    </citation>
    <scope>NUCLEOTIDE SEQUENCE</scope>
    <source>
        <strain evidence="5">CGMCC 4.7299</strain>
    </source>
</reference>
<evidence type="ECO:0000256" key="4">
    <source>
        <dbReference type="ARBA" id="ARBA00023136"/>
    </source>
</evidence>
<protein>
    <recommendedName>
        <fullName evidence="7">Golgi phosphoprotein 3 (GPP34)</fullName>
    </recommendedName>
</protein>
<name>A0A8J3FNT6_9ACTN</name>
<comment type="caution">
    <text evidence="5">The sequence shown here is derived from an EMBL/GenBank/DDBJ whole genome shotgun (WGS) entry which is preliminary data.</text>
</comment>
<reference evidence="5" key="2">
    <citation type="submission" date="2020-09" db="EMBL/GenBank/DDBJ databases">
        <authorList>
            <person name="Sun Q."/>
            <person name="Zhou Y."/>
        </authorList>
    </citation>
    <scope>NUCLEOTIDE SEQUENCE</scope>
    <source>
        <strain evidence="5">CGMCC 4.7299</strain>
    </source>
</reference>
<evidence type="ECO:0000256" key="3">
    <source>
        <dbReference type="ARBA" id="ARBA00023121"/>
    </source>
</evidence>
<evidence type="ECO:0000256" key="2">
    <source>
        <dbReference type="ARBA" id="ARBA00023034"/>
    </source>
</evidence>
<sequence>MLGNDAYWLTHHDYTGELRTSPRAAGLIVAAALLGELFRERAAGLHDGCLVAFAGSHDPAGSQIITQVTAEAQRHPLADWLEYLAPDACERVARRMLTAGTAHTRRLLLRRRPLVIARPGDTAPAWVFAGLINAVRTGHPLGDHQRFLLFLANHSDIGRHLFEGVAEHRIQECLDDAARVWPPWRPLLDGAVRAIRDGALAR</sequence>
<proteinExistence type="predicted"/>
<dbReference type="EMBL" id="BMMX01000008">
    <property type="protein sequence ID" value="GGK89848.1"/>
    <property type="molecule type" value="Genomic_DNA"/>
</dbReference>
<dbReference type="GO" id="GO:0070273">
    <property type="term" value="F:phosphatidylinositol-4-phosphate binding"/>
    <property type="evidence" value="ECO:0007669"/>
    <property type="project" value="InterPro"/>
</dbReference>
<dbReference type="Proteomes" id="UP000656042">
    <property type="component" value="Unassembled WGS sequence"/>
</dbReference>
<dbReference type="Pfam" id="PF05719">
    <property type="entry name" value="GPP34"/>
    <property type="match status" value="1"/>
</dbReference>
<keyword evidence="3" id="KW-0446">Lipid-binding</keyword>
<organism evidence="5 6">
    <name type="scientific">Mangrovihabitans endophyticus</name>
    <dbReference type="NCBI Taxonomy" id="1751298"/>
    <lineage>
        <taxon>Bacteria</taxon>
        <taxon>Bacillati</taxon>
        <taxon>Actinomycetota</taxon>
        <taxon>Actinomycetes</taxon>
        <taxon>Micromonosporales</taxon>
        <taxon>Micromonosporaceae</taxon>
        <taxon>Mangrovihabitans</taxon>
    </lineage>
</organism>
<keyword evidence="2" id="KW-0333">Golgi apparatus</keyword>
<evidence type="ECO:0000313" key="5">
    <source>
        <dbReference type="EMBL" id="GGK89848.1"/>
    </source>
</evidence>
<evidence type="ECO:0000256" key="1">
    <source>
        <dbReference type="ARBA" id="ARBA00004255"/>
    </source>
</evidence>
<dbReference type="InterPro" id="IPR008628">
    <property type="entry name" value="GPP34-like"/>
</dbReference>
<dbReference type="GO" id="GO:0012505">
    <property type="term" value="C:endomembrane system"/>
    <property type="evidence" value="ECO:0007669"/>
    <property type="project" value="UniProtKB-ARBA"/>
</dbReference>
<dbReference type="InterPro" id="IPR038261">
    <property type="entry name" value="GPP34-like_sf"/>
</dbReference>
<evidence type="ECO:0000313" key="6">
    <source>
        <dbReference type="Proteomes" id="UP000656042"/>
    </source>
</evidence>
<keyword evidence="4" id="KW-0472">Membrane</keyword>
<keyword evidence="6" id="KW-1185">Reference proteome</keyword>
<comment type="subcellular location">
    <subcellularLocation>
        <location evidence="1">Golgi apparatus membrane</location>
        <topology evidence="1">Peripheral membrane protein</topology>
        <orientation evidence="1">Cytoplasmic side</orientation>
    </subcellularLocation>
</comment>
<dbReference type="AlphaFoldDB" id="A0A8J3FNT6"/>
<dbReference type="Gene3D" id="1.10.3630.10">
    <property type="entry name" value="yeast vps74-n-term truncation variant domain like"/>
    <property type="match status" value="1"/>
</dbReference>
<accession>A0A8J3FNT6</accession>
<gene>
    <name evidence="5" type="ORF">GCM10012284_24800</name>
</gene>
<dbReference type="RefSeq" id="WP_189079317.1">
    <property type="nucleotide sequence ID" value="NZ_BMMX01000008.1"/>
</dbReference>
<dbReference type="GO" id="GO:0005737">
    <property type="term" value="C:cytoplasm"/>
    <property type="evidence" value="ECO:0007669"/>
    <property type="project" value="UniProtKB-ARBA"/>
</dbReference>